<proteinExistence type="predicted"/>
<dbReference type="EMBL" id="CR936257">
    <property type="protein sequence ID" value="CAI48973.1"/>
    <property type="molecule type" value="Genomic_DNA"/>
</dbReference>
<evidence type="ECO:0000313" key="2">
    <source>
        <dbReference type="Proteomes" id="UP000002698"/>
    </source>
</evidence>
<keyword evidence="2" id="KW-1185">Reference proteome</keyword>
<organism evidence="1 2">
    <name type="scientific">Natronomonas pharaonis (strain ATCC 35678 / DSM 2160 / CIP 103997 / JCM 8858 / NBRC 14720 / NCIMB 2260 / Gabara)</name>
    <name type="common">Halobacterium pharaonis</name>
    <dbReference type="NCBI Taxonomy" id="348780"/>
    <lineage>
        <taxon>Archaea</taxon>
        <taxon>Methanobacteriati</taxon>
        <taxon>Methanobacteriota</taxon>
        <taxon>Stenosarchaea group</taxon>
        <taxon>Halobacteria</taxon>
        <taxon>Halobacteriales</taxon>
        <taxon>Natronomonadaceae</taxon>
        <taxon>Natronomonas</taxon>
    </lineage>
</organism>
<dbReference type="NCBIfam" id="NF033910">
    <property type="entry name" value="LWR_salt"/>
    <property type="match status" value="1"/>
</dbReference>
<name>A0A1U7EVC2_NATPD</name>
<accession>A0A1U7EVC2</accession>
<evidence type="ECO:0008006" key="3">
    <source>
        <dbReference type="Google" id="ProtNLM"/>
    </source>
</evidence>
<sequence>MTATDADAGDAEYIFRAQVRLSPSDPDLRVEPERIETTVYRAAVSPGEDGWLFFRDTLWRGEINDPAYLRASLESALGVDIENIDFRELRTDRDYYEALKAEIGANLELFNADDTAEVQKKYLGSRIHVRDE</sequence>
<dbReference type="EnsemblBacteria" id="CAI48973">
    <property type="protein sequence ID" value="CAI48973"/>
    <property type="gene ID" value="NP_1764A"/>
</dbReference>
<dbReference type="InterPro" id="IPR049798">
    <property type="entry name" value="LWR_salt"/>
</dbReference>
<dbReference type="eggNOG" id="arCOG08964">
    <property type="taxonomic scope" value="Archaea"/>
</dbReference>
<evidence type="ECO:0000313" key="1">
    <source>
        <dbReference type="EMBL" id="CAI48973.1"/>
    </source>
</evidence>
<dbReference type="STRING" id="348780.NP_1764A"/>
<dbReference type="AlphaFoldDB" id="A0A1U7EVC2"/>
<dbReference type="GeneID" id="3701249"/>
<dbReference type="KEGG" id="nph:NP_1764A"/>
<dbReference type="RefSeq" id="WP_011322606.1">
    <property type="nucleotide sequence ID" value="NC_007426.1"/>
</dbReference>
<reference evidence="1 2" key="1">
    <citation type="journal article" date="2005" name="Genome Res.">
        <title>Living with two extremes: conclusions from the genome sequence of Natronomonas pharaonis.</title>
        <authorList>
            <person name="Falb M."/>
            <person name="Pfeiffer F."/>
            <person name="Palm P."/>
            <person name="Rodewald K."/>
            <person name="Hickmann V."/>
            <person name="Tittor J."/>
            <person name="Oesterhelt D."/>
        </authorList>
    </citation>
    <scope>NUCLEOTIDE SEQUENCE [LARGE SCALE GENOMIC DNA]</scope>
    <source>
        <strain evidence="2">ATCC 35678 / DSM 2160 / CIP 103997 / JCM 8858 / NBRC 14720 / NCIMB 2260 / Gabara</strain>
    </source>
</reference>
<protein>
    <recommendedName>
        <fullName evidence="3">LWR-salt protein</fullName>
    </recommendedName>
</protein>
<dbReference type="Proteomes" id="UP000002698">
    <property type="component" value="Chromosome"/>
</dbReference>
<dbReference type="HOGENOM" id="CLU_1954603_0_0_2"/>
<dbReference type="Pfam" id="PF26423">
    <property type="entry name" value="LWR_salt"/>
    <property type="match status" value="1"/>
</dbReference>
<dbReference type="OrthoDB" id="202660at2157"/>
<gene>
    <name evidence="1" type="ordered locus">NP_1764A</name>
</gene>